<gene>
    <name evidence="12" type="primary">20210548</name>
    <name evidence="11" type="ORF">HELRODRAFT_186498</name>
</gene>
<comment type="subcellular location">
    <subcellularLocation>
        <location evidence="1 10">Secreted</location>
        <location evidence="1 10">Extracellular space</location>
        <location evidence="1 10">Extracellular matrix</location>
    </subcellularLocation>
</comment>
<dbReference type="GO" id="GO:0045165">
    <property type="term" value="P:cell fate commitment"/>
    <property type="evidence" value="ECO:0000318"/>
    <property type="project" value="GO_Central"/>
</dbReference>
<dbReference type="eggNOG" id="KOG3913">
    <property type="taxonomic scope" value="Eukaryota"/>
</dbReference>
<dbReference type="OrthoDB" id="5945655at2759"/>
<dbReference type="CDD" id="cd19337">
    <property type="entry name" value="Wnt_Wnt5"/>
    <property type="match status" value="1"/>
</dbReference>
<dbReference type="PRINTS" id="PR01349">
    <property type="entry name" value="WNTPROTEIN"/>
</dbReference>
<evidence type="ECO:0000256" key="6">
    <source>
        <dbReference type="ARBA" id="ARBA00022687"/>
    </source>
</evidence>
<evidence type="ECO:0000256" key="1">
    <source>
        <dbReference type="ARBA" id="ARBA00004498"/>
    </source>
</evidence>
<dbReference type="InParanoid" id="T1FP01"/>
<dbReference type="HOGENOM" id="CLU_033039_0_1_1"/>
<accession>T1FP01</accession>
<evidence type="ECO:0000256" key="7">
    <source>
        <dbReference type="ARBA" id="ARBA00023157"/>
    </source>
</evidence>
<dbReference type="Pfam" id="PF00110">
    <property type="entry name" value="wnt"/>
    <property type="match status" value="1"/>
</dbReference>
<dbReference type="FunFam" id="3.30.2460.20:FF:000001">
    <property type="entry name" value="Wnt homolog"/>
    <property type="match status" value="1"/>
</dbReference>
<dbReference type="STRING" id="6412.T1FP01"/>
<dbReference type="PANTHER" id="PTHR12027">
    <property type="entry name" value="WNT RELATED"/>
    <property type="match status" value="1"/>
</dbReference>
<comment type="function">
    <text evidence="10">Ligand for members of the frizzled family of seven transmembrane receptors.</text>
</comment>
<dbReference type="OMA" id="MQIXTVY"/>
<evidence type="ECO:0000256" key="2">
    <source>
        <dbReference type="ARBA" id="ARBA00005683"/>
    </source>
</evidence>
<evidence type="ECO:0000256" key="5">
    <source>
        <dbReference type="ARBA" id="ARBA00022530"/>
    </source>
</evidence>
<comment type="similarity">
    <text evidence="2 10">Belongs to the Wnt family.</text>
</comment>
<reference evidence="12" key="3">
    <citation type="submission" date="2015-06" db="UniProtKB">
        <authorList>
            <consortium name="EnsemblMetazoa"/>
        </authorList>
    </citation>
    <scope>IDENTIFICATION</scope>
</reference>
<dbReference type="AlphaFoldDB" id="T1FP01"/>
<evidence type="ECO:0000256" key="4">
    <source>
        <dbReference type="ARBA" id="ARBA00022525"/>
    </source>
</evidence>
<dbReference type="EMBL" id="KB097143">
    <property type="protein sequence ID" value="ESN99004.1"/>
    <property type="molecule type" value="Genomic_DNA"/>
</dbReference>
<reference evidence="11 13" key="2">
    <citation type="journal article" date="2013" name="Nature">
        <title>Insights into bilaterian evolution from three spiralian genomes.</title>
        <authorList>
            <person name="Simakov O."/>
            <person name="Marletaz F."/>
            <person name="Cho S.J."/>
            <person name="Edsinger-Gonzales E."/>
            <person name="Havlak P."/>
            <person name="Hellsten U."/>
            <person name="Kuo D.H."/>
            <person name="Larsson T."/>
            <person name="Lv J."/>
            <person name="Arendt D."/>
            <person name="Savage R."/>
            <person name="Osoegawa K."/>
            <person name="de Jong P."/>
            <person name="Grimwood J."/>
            <person name="Chapman J.A."/>
            <person name="Shapiro H."/>
            <person name="Aerts A."/>
            <person name="Otillar R.P."/>
            <person name="Terry A.Y."/>
            <person name="Boore J.L."/>
            <person name="Grigoriev I.V."/>
            <person name="Lindberg D.R."/>
            <person name="Seaver E.C."/>
            <person name="Weisblat D.A."/>
            <person name="Putnam N.H."/>
            <person name="Rokhsar D.S."/>
        </authorList>
    </citation>
    <scope>NUCLEOTIDE SEQUENCE</scope>
</reference>
<evidence type="ECO:0000256" key="9">
    <source>
        <dbReference type="ARBA" id="ARBA00023288"/>
    </source>
</evidence>
<evidence type="ECO:0000256" key="10">
    <source>
        <dbReference type="RuleBase" id="RU003500"/>
    </source>
</evidence>
<keyword evidence="3 10" id="KW-0217">Developmental protein</keyword>
<dbReference type="PANTHER" id="PTHR12027:SF77">
    <property type="entry name" value="PROTEIN WNT-5"/>
    <property type="match status" value="1"/>
</dbReference>
<keyword evidence="4" id="KW-0964">Secreted</keyword>
<dbReference type="EnsemblMetazoa" id="HelroT186498">
    <property type="protein sequence ID" value="HelroP186498"/>
    <property type="gene ID" value="HelroG186498"/>
</dbReference>
<reference evidence="13" key="1">
    <citation type="submission" date="2012-12" db="EMBL/GenBank/DDBJ databases">
        <authorList>
            <person name="Hellsten U."/>
            <person name="Grimwood J."/>
            <person name="Chapman J.A."/>
            <person name="Shapiro H."/>
            <person name="Aerts A."/>
            <person name="Otillar R.P."/>
            <person name="Terry A.Y."/>
            <person name="Boore J.L."/>
            <person name="Simakov O."/>
            <person name="Marletaz F."/>
            <person name="Cho S.-J."/>
            <person name="Edsinger-Gonzales E."/>
            <person name="Havlak P."/>
            <person name="Kuo D.-H."/>
            <person name="Larsson T."/>
            <person name="Lv J."/>
            <person name="Arendt D."/>
            <person name="Savage R."/>
            <person name="Osoegawa K."/>
            <person name="de Jong P."/>
            <person name="Lindberg D.R."/>
            <person name="Seaver E.C."/>
            <person name="Weisblat D.A."/>
            <person name="Putnam N.H."/>
            <person name="Grigoriev I.V."/>
            <person name="Rokhsar D.S."/>
        </authorList>
    </citation>
    <scope>NUCLEOTIDE SEQUENCE</scope>
</reference>
<dbReference type="GO" id="GO:0030182">
    <property type="term" value="P:neuron differentiation"/>
    <property type="evidence" value="ECO:0000318"/>
    <property type="project" value="GO_Central"/>
</dbReference>
<dbReference type="Proteomes" id="UP000015101">
    <property type="component" value="Unassembled WGS sequence"/>
</dbReference>
<name>T1FP01_HELRO</name>
<dbReference type="SMART" id="SM00097">
    <property type="entry name" value="WNT1"/>
    <property type="match status" value="1"/>
</dbReference>
<dbReference type="RefSeq" id="XP_009022920.1">
    <property type="nucleotide sequence ID" value="XM_009024672.1"/>
</dbReference>
<keyword evidence="6 10" id="KW-0879">Wnt signaling pathway</keyword>
<evidence type="ECO:0000256" key="3">
    <source>
        <dbReference type="ARBA" id="ARBA00022473"/>
    </source>
</evidence>
<dbReference type="GO" id="GO:0005109">
    <property type="term" value="F:frizzled binding"/>
    <property type="evidence" value="ECO:0000318"/>
    <property type="project" value="GO_Central"/>
</dbReference>
<dbReference type="GeneID" id="20210548"/>
<evidence type="ECO:0000313" key="12">
    <source>
        <dbReference type="EnsemblMetazoa" id="HelroP186498"/>
    </source>
</evidence>
<sequence length="328" mass="37509">MNLGIEQQRISRDMIACEKFQGFSSQQRRMCFIYLDHMPALARGAYLALQECQHQFRDHRWNCTVANSSHIYSHFANLGTPEIGFVHSIMSAFIASSLARACKDGELTTCGCSRKDRPRSLPQDWLWEGCGDDVNYGRLFTEKFVKAHYDTNPSKSTREYLSQITERHNGEVGSRTAVMYARPVCKCHGVSGSCNVKTCWEEVAPIRELGDHLKAKYDEAIPVRPSKKMNIIRRKNKSSKKLTKSDIAYFNQPLDYCELNLKKGSFGTKGRFCNKTSSGTDGCSHMCCGRGFYSKKITVHEQCHCKFRWCCEVKCKVCEKIVDIHWCK</sequence>
<dbReference type="GO" id="GO:0060070">
    <property type="term" value="P:canonical Wnt signaling pathway"/>
    <property type="evidence" value="ECO:0000318"/>
    <property type="project" value="GO_Central"/>
</dbReference>
<keyword evidence="9" id="KW-0449">Lipoprotein</keyword>
<evidence type="ECO:0000313" key="13">
    <source>
        <dbReference type="Proteomes" id="UP000015101"/>
    </source>
</evidence>
<dbReference type="InterPro" id="IPR043158">
    <property type="entry name" value="Wnt_C"/>
</dbReference>
<evidence type="ECO:0000256" key="8">
    <source>
        <dbReference type="ARBA" id="ARBA00023180"/>
    </source>
</evidence>
<dbReference type="KEGG" id="hro:HELRODRAFT_186498"/>
<keyword evidence="13" id="KW-1185">Reference proteome</keyword>
<dbReference type="GO" id="GO:0005125">
    <property type="term" value="F:cytokine activity"/>
    <property type="evidence" value="ECO:0000318"/>
    <property type="project" value="GO_Central"/>
</dbReference>
<keyword evidence="7" id="KW-1015">Disulfide bond</keyword>
<dbReference type="InterPro" id="IPR005817">
    <property type="entry name" value="Wnt"/>
</dbReference>
<dbReference type="CTD" id="20210548"/>
<dbReference type="Gene3D" id="3.30.2460.20">
    <property type="match status" value="1"/>
</dbReference>
<dbReference type="EMBL" id="AMQM01001094">
    <property type="status" value="NOT_ANNOTATED_CDS"/>
    <property type="molecule type" value="Genomic_DNA"/>
</dbReference>
<dbReference type="InterPro" id="IPR018161">
    <property type="entry name" value="Wnt_CS"/>
</dbReference>
<protein>
    <recommendedName>
        <fullName evidence="10">Protein Wnt</fullName>
    </recommendedName>
</protein>
<dbReference type="PROSITE" id="PS00246">
    <property type="entry name" value="WNT1"/>
    <property type="match status" value="1"/>
</dbReference>
<keyword evidence="5" id="KW-0272">Extracellular matrix</keyword>
<evidence type="ECO:0000313" key="11">
    <source>
        <dbReference type="EMBL" id="ESN99004.1"/>
    </source>
</evidence>
<dbReference type="GO" id="GO:0005615">
    <property type="term" value="C:extracellular space"/>
    <property type="evidence" value="ECO:0000318"/>
    <property type="project" value="GO_Central"/>
</dbReference>
<keyword evidence="8" id="KW-0325">Glycoprotein</keyword>
<organism evidence="12 13">
    <name type="scientific">Helobdella robusta</name>
    <name type="common">Californian leech</name>
    <dbReference type="NCBI Taxonomy" id="6412"/>
    <lineage>
        <taxon>Eukaryota</taxon>
        <taxon>Metazoa</taxon>
        <taxon>Spiralia</taxon>
        <taxon>Lophotrochozoa</taxon>
        <taxon>Annelida</taxon>
        <taxon>Clitellata</taxon>
        <taxon>Hirudinea</taxon>
        <taxon>Rhynchobdellida</taxon>
        <taxon>Glossiphoniidae</taxon>
        <taxon>Helobdella</taxon>
    </lineage>
</organism>
<proteinExistence type="inferred from homology"/>